<gene>
    <name evidence="1" type="ORF">LAZ67_1001339</name>
</gene>
<reference evidence="1 2" key="1">
    <citation type="submission" date="2022-01" db="EMBL/GenBank/DDBJ databases">
        <title>A chromosomal length assembly of Cordylochernes scorpioides.</title>
        <authorList>
            <person name="Zeh D."/>
            <person name="Zeh J."/>
        </authorList>
    </citation>
    <scope>NUCLEOTIDE SEQUENCE [LARGE SCALE GENOMIC DNA]</scope>
    <source>
        <strain evidence="1">IN4F17</strain>
        <tissue evidence="1">Whole Body</tissue>
    </source>
</reference>
<proteinExistence type="predicted"/>
<dbReference type="SUPFAM" id="SSF53098">
    <property type="entry name" value="Ribonuclease H-like"/>
    <property type="match status" value="1"/>
</dbReference>
<evidence type="ECO:0000313" key="1">
    <source>
        <dbReference type="EMBL" id="UYV60502.1"/>
    </source>
</evidence>
<dbReference type="InterPro" id="IPR012337">
    <property type="entry name" value="RNaseH-like_sf"/>
</dbReference>
<keyword evidence="2" id="KW-1185">Reference proteome</keyword>
<sequence>MEKEKGQLFSITLDEWTSIRSKRYQNINIHSRTKLLEFGIDFKTYIVCVTTDGCPMMVKLGHIIGPLQQLCYAHGLHLAVMDAFTVTGLTKSPPYFALTCAASPTHHLEEGLDFWASYC</sequence>
<accession>A0ABY6JW51</accession>
<name>A0ABY6JW51_9ARAC</name>
<organism evidence="1 2">
    <name type="scientific">Cordylochernes scorpioides</name>
    <dbReference type="NCBI Taxonomy" id="51811"/>
    <lineage>
        <taxon>Eukaryota</taxon>
        <taxon>Metazoa</taxon>
        <taxon>Ecdysozoa</taxon>
        <taxon>Arthropoda</taxon>
        <taxon>Chelicerata</taxon>
        <taxon>Arachnida</taxon>
        <taxon>Pseudoscorpiones</taxon>
        <taxon>Cheliferoidea</taxon>
        <taxon>Chernetidae</taxon>
        <taxon>Cordylochernes</taxon>
    </lineage>
</organism>
<dbReference type="Proteomes" id="UP001235939">
    <property type="component" value="Chromosome 01"/>
</dbReference>
<protein>
    <submittedName>
        <fullName evidence="1">Uncharacterized protein</fullName>
    </submittedName>
</protein>
<dbReference type="EMBL" id="CP092863">
    <property type="protein sequence ID" value="UYV60502.1"/>
    <property type="molecule type" value="Genomic_DNA"/>
</dbReference>
<evidence type="ECO:0000313" key="2">
    <source>
        <dbReference type="Proteomes" id="UP001235939"/>
    </source>
</evidence>